<dbReference type="GO" id="GO:0005886">
    <property type="term" value="C:plasma membrane"/>
    <property type="evidence" value="ECO:0007669"/>
    <property type="project" value="TreeGrafter"/>
</dbReference>
<evidence type="ECO:0000313" key="5">
    <source>
        <dbReference type="EMBL" id="SPP29817.1"/>
    </source>
</evidence>
<dbReference type="InterPro" id="IPR036259">
    <property type="entry name" value="MFS_trans_sf"/>
</dbReference>
<dbReference type="RefSeq" id="WP_069124975.1">
    <property type="nucleotide sequence ID" value="NZ_CBCPIX010000003.1"/>
</dbReference>
<keyword evidence="2" id="KW-0769">Symport</keyword>
<feature type="transmembrane region" description="Helical" evidence="3">
    <location>
        <begin position="407"/>
        <end position="426"/>
    </location>
</feature>
<dbReference type="InterPro" id="IPR039672">
    <property type="entry name" value="MFS_2"/>
</dbReference>
<accession>A0A1D2KG63</accession>
<dbReference type="Pfam" id="PF13347">
    <property type="entry name" value="MFS_2"/>
    <property type="match status" value="1"/>
</dbReference>
<evidence type="ECO:0000256" key="1">
    <source>
        <dbReference type="ARBA" id="ARBA00022448"/>
    </source>
</evidence>
<feature type="transmembrane region" description="Helical" evidence="3">
    <location>
        <begin position="234"/>
        <end position="259"/>
    </location>
</feature>
<keyword evidence="6" id="KW-1185">Reference proteome</keyword>
<feature type="transmembrane region" description="Helical" evidence="3">
    <location>
        <begin position="271"/>
        <end position="287"/>
    </location>
</feature>
<reference evidence="5" key="2">
    <citation type="submission" date="2018-04" db="EMBL/GenBank/DDBJ databases">
        <authorList>
            <person name="Go L.Y."/>
            <person name="Mitchell J.A."/>
        </authorList>
    </citation>
    <scope>NUCLEOTIDE SEQUENCE</scope>
    <source>
        <strain evidence="5">BSAS1 3</strain>
    </source>
</reference>
<feature type="transmembrane region" description="Helical" evidence="3">
    <location>
        <begin position="12"/>
        <end position="33"/>
    </location>
</feature>
<reference evidence="7" key="3">
    <citation type="submission" date="2018-04" db="EMBL/GenBank/DDBJ databases">
        <authorList>
            <person name="Illikoud N."/>
        </authorList>
    </citation>
    <scope>NUCLEOTIDE SEQUENCE [LARGE SCALE GENOMIC DNA]</scope>
</reference>
<keyword evidence="3" id="KW-0812">Transmembrane</keyword>
<feature type="transmembrane region" description="Helical" evidence="3">
    <location>
        <begin position="103"/>
        <end position="123"/>
    </location>
</feature>
<feature type="transmembrane region" description="Helical" evidence="3">
    <location>
        <begin position="78"/>
        <end position="97"/>
    </location>
</feature>
<evidence type="ECO:0000256" key="2">
    <source>
        <dbReference type="ARBA" id="ARBA00022847"/>
    </source>
</evidence>
<dbReference type="Proteomes" id="UP000243591">
    <property type="component" value="Chromosome"/>
</dbReference>
<evidence type="ECO:0000313" key="6">
    <source>
        <dbReference type="Proteomes" id="UP000243591"/>
    </source>
</evidence>
<dbReference type="KEGG" id="bths:CNY62_05680"/>
<sequence length="451" mass="49475">MNNFNKIIKNFTFGGIGQNLIYGLMTGAYLFFFTEAAGFSAATIGTVLLVVRIYGLIADPIAAVLIEKTDTKWGKYKPYITVMPVVISLLLVALFYHPPISQGAYLVYIYILTILFWTAYAFFDISYWSLVPSITKEEGKRMKLLTVAKMGILFAAFGLGIVQMPLVNLLGSGNYNTGFLYLSIILAVIFTIAGVTLAKSLSLITEDVDSKGKAAKEKVTVKQMISALSANKPLISIIVAKMFIYIPVSLKGALVIYFYKYQLGNDSLGSFASMLSLPLTLFLVAFAPKLIKKYSDKKIMTVFIIFQALISMLYIINTDVSSYYIVIDGVSNALLGVYSLLITNMVASTVEYGEWKTGHRTESIIFSTNTISSKLATGLSGAFAGWILTGIGYTPTGTQTVETLVRLQYVLAIVPAVGLVISAFLLRSYILTSDRYKQICADLAEGKHEHD</sequence>
<keyword evidence="3" id="KW-0472">Membrane</keyword>
<dbReference type="Gene3D" id="1.20.1250.20">
    <property type="entry name" value="MFS general substrate transporter like domains"/>
    <property type="match status" value="1"/>
</dbReference>
<evidence type="ECO:0000256" key="3">
    <source>
        <dbReference type="SAM" id="Phobius"/>
    </source>
</evidence>
<dbReference type="PANTHER" id="PTHR11328">
    <property type="entry name" value="MAJOR FACILITATOR SUPERFAMILY DOMAIN-CONTAINING PROTEIN"/>
    <property type="match status" value="1"/>
</dbReference>
<dbReference type="PANTHER" id="PTHR11328:SF36">
    <property type="entry name" value="MELIBIOSE PERMEASE"/>
    <property type="match status" value="1"/>
</dbReference>
<keyword evidence="3" id="KW-1133">Transmembrane helix</keyword>
<dbReference type="AlphaFoldDB" id="A0A1D2KG63"/>
<reference evidence="4 6" key="1">
    <citation type="submission" date="2017-09" db="EMBL/GenBank/DDBJ databases">
        <title>Complete Genome Sequences of Two Strains of the Meat Spoilage Bacterium Brochothrix thermosphacta Isolated from Ground Chicken.</title>
        <authorList>
            <person name="Paoli G.C."/>
            <person name="Wijey C."/>
            <person name="Chen C.-Y."/>
            <person name="Nguyen L."/>
            <person name="Yan X."/>
            <person name="Irwin P.L."/>
        </authorList>
    </citation>
    <scope>NUCLEOTIDE SEQUENCE [LARGE SCALE GENOMIC DNA]</scope>
    <source>
        <strain evidence="4 6">BI</strain>
    </source>
</reference>
<dbReference type="GO" id="GO:0008643">
    <property type="term" value="P:carbohydrate transport"/>
    <property type="evidence" value="ECO:0007669"/>
    <property type="project" value="InterPro"/>
</dbReference>
<feature type="transmembrane region" description="Helical" evidence="3">
    <location>
        <begin position="39"/>
        <end position="66"/>
    </location>
</feature>
<keyword evidence="1" id="KW-0813">Transport</keyword>
<dbReference type="GO" id="GO:0006814">
    <property type="term" value="P:sodium ion transport"/>
    <property type="evidence" value="ECO:0007669"/>
    <property type="project" value="InterPro"/>
</dbReference>
<feature type="transmembrane region" description="Helical" evidence="3">
    <location>
        <begin position="178"/>
        <end position="198"/>
    </location>
</feature>
<feature type="transmembrane region" description="Helical" evidence="3">
    <location>
        <begin position="299"/>
        <end position="316"/>
    </location>
</feature>
<dbReference type="OrthoDB" id="9764596at2"/>
<dbReference type="STRING" id="2756.BFR44_06125"/>
<dbReference type="InterPro" id="IPR001927">
    <property type="entry name" value="Na/Gal_symport"/>
</dbReference>
<evidence type="ECO:0000313" key="4">
    <source>
        <dbReference type="EMBL" id="ATF25932.1"/>
    </source>
</evidence>
<dbReference type="NCBIfam" id="TIGR00792">
    <property type="entry name" value="gph"/>
    <property type="match status" value="1"/>
</dbReference>
<feature type="transmembrane region" description="Helical" evidence="3">
    <location>
        <begin position="144"/>
        <end position="166"/>
    </location>
</feature>
<dbReference type="EMBL" id="OUNC01000056">
    <property type="protein sequence ID" value="SPP29817.1"/>
    <property type="molecule type" value="Genomic_DNA"/>
</dbReference>
<dbReference type="Proteomes" id="UP000270190">
    <property type="component" value="Unassembled WGS sequence"/>
</dbReference>
<feature type="transmembrane region" description="Helical" evidence="3">
    <location>
        <begin position="364"/>
        <end position="387"/>
    </location>
</feature>
<feature type="transmembrane region" description="Helical" evidence="3">
    <location>
        <begin position="322"/>
        <end position="343"/>
    </location>
</feature>
<dbReference type="EMBL" id="CP023483">
    <property type="protein sequence ID" value="ATF25932.1"/>
    <property type="molecule type" value="Genomic_DNA"/>
</dbReference>
<organism evidence="4 6">
    <name type="scientific">Brochothrix thermosphacta</name>
    <name type="common">Microbacterium thermosphactum</name>
    <dbReference type="NCBI Taxonomy" id="2756"/>
    <lineage>
        <taxon>Bacteria</taxon>
        <taxon>Bacillati</taxon>
        <taxon>Bacillota</taxon>
        <taxon>Bacilli</taxon>
        <taxon>Bacillales</taxon>
        <taxon>Listeriaceae</taxon>
        <taxon>Brochothrix</taxon>
    </lineage>
</organism>
<dbReference type="SUPFAM" id="SSF103473">
    <property type="entry name" value="MFS general substrate transporter"/>
    <property type="match status" value="1"/>
</dbReference>
<gene>
    <name evidence="5" type="ORF">BTBSAS_60120</name>
    <name evidence="4" type="ORF">CNY62_05680</name>
</gene>
<protein>
    <submittedName>
        <fullName evidence="5">Putative transporter of Major facilitator superfamily (MFS)</fullName>
    </submittedName>
</protein>
<name>A0A1D2KG63_BROTH</name>
<dbReference type="GO" id="GO:0015293">
    <property type="term" value="F:symporter activity"/>
    <property type="evidence" value="ECO:0007669"/>
    <property type="project" value="UniProtKB-KW"/>
</dbReference>
<evidence type="ECO:0000313" key="7">
    <source>
        <dbReference type="Proteomes" id="UP000270190"/>
    </source>
</evidence>
<proteinExistence type="predicted"/>